<evidence type="ECO:0000259" key="1">
    <source>
        <dbReference type="Pfam" id="PF17921"/>
    </source>
</evidence>
<organism evidence="2 3">
    <name type="scientific">Pisum sativum</name>
    <name type="common">Garden pea</name>
    <name type="synonym">Lathyrus oleraceus</name>
    <dbReference type="NCBI Taxonomy" id="3888"/>
    <lineage>
        <taxon>Eukaryota</taxon>
        <taxon>Viridiplantae</taxon>
        <taxon>Streptophyta</taxon>
        <taxon>Embryophyta</taxon>
        <taxon>Tracheophyta</taxon>
        <taxon>Spermatophyta</taxon>
        <taxon>Magnoliopsida</taxon>
        <taxon>eudicotyledons</taxon>
        <taxon>Gunneridae</taxon>
        <taxon>Pentapetalae</taxon>
        <taxon>rosids</taxon>
        <taxon>fabids</taxon>
        <taxon>Fabales</taxon>
        <taxon>Fabaceae</taxon>
        <taxon>Papilionoideae</taxon>
        <taxon>50 kb inversion clade</taxon>
        <taxon>NPAAA clade</taxon>
        <taxon>Hologalegina</taxon>
        <taxon>IRL clade</taxon>
        <taxon>Fabeae</taxon>
        <taxon>Lathyrus</taxon>
    </lineage>
</organism>
<reference evidence="2 3" key="1">
    <citation type="journal article" date="2022" name="Nat. Genet.">
        <title>Improved pea reference genome and pan-genome highlight genomic features and evolutionary characteristics.</title>
        <authorList>
            <person name="Yang T."/>
            <person name="Liu R."/>
            <person name="Luo Y."/>
            <person name="Hu S."/>
            <person name="Wang D."/>
            <person name="Wang C."/>
            <person name="Pandey M.K."/>
            <person name="Ge S."/>
            <person name="Xu Q."/>
            <person name="Li N."/>
            <person name="Li G."/>
            <person name="Huang Y."/>
            <person name="Saxena R.K."/>
            <person name="Ji Y."/>
            <person name="Li M."/>
            <person name="Yan X."/>
            <person name="He Y."/>
            <person name="Liu Y."/>
            <person name="Wang X."/>
            <person name="Xiang C."/>
            <person name="Varshney R.K."/>
            <person name="Ding H."/>
            <person name="Gao S."/>
            <person name="Zong X."/>
        </authorList>
    </citation>
    <scope>NUCLEOTIDE SEQUENCE [LARGE SCALE GENOMIC DNA]</scope>
    <source>
        <strain evidence="2 3">cv. Zhongwan 6</strain>
    </source>
</reference>
<dbReference type="InterPro" id="IPR012337">
    <property type="entry name" value="RNaseH-like_sf"/>
</dbReference>
<evidence type="ECO:0000313" key="3">
    <source>
        <dbReference type="Proteomes" id="UP001058974"/>
    </source>
</evidence>
<dbReference type="Proteomes" id="UP001058974">
    <property type="component" value="Chromosome 3"/>
</dbReference>
<proteinExistence type="predicted"/>
<dbReference type="AlphaFoldDB" id="A0A9D4XZA8"/>
<dbReference type="Gramene" id="Psat03G0310400-T1">
    <property type="protein sequence ID" value="KAI5427960.1"/>
    <property type="gene ID" value="KIW84_033104"/>
</dbReference>
<sequence>MIIVKYWNEVPNLSVMRLDRPTHVFVVEEIKYEKPWYYDIKCFLQSQIYPSGASLKDEKTLRRLAGNFYLNGDILYKRNLDMVLLRCVDRHKADLLMTEVHEGYFGTHSNGHAMANKMLRAGYYWLTMESDCCKFVKKCHKCQIYVDKIDVPLTLLNFISSPWPFSMWGIDMIGMIEPKASNGHHFILVAIDYFTKWVEATSYENVTKQVVVRPKMNEAVEATNKNIKKIIHKMVVIYKDWHEMLPFALHGYRTSVRTSTGATPFSLVYGMEVVLPVEVEIPSLCVLMEAKLTEAEWCQTRMKKAFDKKVRPRVFREGDLVLKKILTFKWTPNYEGHMLLREPFSGGALILTTMDGEEFTCPVNADAVKKYFT</sequence>
<dbReference type="PANTHER" id="PTHR48475">
    <property type="entry name" value="RIBONUCLEASE H"/>
    <property type="match status" value="1"/>
</dbReference>
<feature type="domain" description="Integrase zinc-binding" evidence="1">
    <location>
        <begin position="89"/>
        <end position="144"/>
    </location>
</feature>
<dbReference type="Gene3D" id="1.10.340.70">
    <property type="match status" value="1"/>
</dbReference>
<dbReference type="GO" id="GO:0003676">
    <property type="term" value="F:nucleic acid binding"/>
    <property type="evidence" value="ECO:0007669"/>
    <property type="project" value="InterPro"/>
</dbReference>
<dbReference type="InterPro" id="IPR036397">
    <property type="entry name" value="RNaseH_sf"/>
</dbReference>
<evidence type="ECO:0000313" key="2">
    <source>
        <dbReference type="EMBL" id="KAI5427960.1"/>
    </source>
</evidence>
<comment type="caution">
    <text evidence="2">The sequence shown here is derived from an EMBL/GenBank/DDBJ whole genome shotgun (WGS) entry which is preliminary data.</text>
</comment>
<accession>A0A9D4XZA8</accession>
<dbReference type="Pfam" id="PF17921">
    <property type="entry name" value="Integrase_H2C2"/>
    <property type="match status" value="1"/>
</dbReference>
<protein>
    <recommendedName>
        <fullName evidence="1">Integrase zinc-binding domain-containing protein</fullName>
    </recommendedName>
</protein>
<dbReference type="PANTHER" id="PTHR48475:SF1">
    <property type="entry name" value="RNASE H TYPE-1 DOMAIN-CONTAINING PROTEIN"/>
    <property type="match status" value="1"/>
</dbReference>
<dbReference type="Gene3D" id="3.30.420.10">
    <property type="entry name" value="Ribonuclease H-like superfamily/Ribonuclease H"/>
    <property type="match status" value="2"/>
</dbReference>
<dbReference type="SUPFAM" id="SSF53098">
    <property type="entry name" value="Ribonuclease H-like"/>
    <property type="match status" value="1"/>
</dbReference>
<dbReference type="InterPro" id="IPR041588">
    <property type="entry name" value="Integrase_H2C2"/>
</dbReference>
<keyword evidence="3" id="KW-1185">Reference proteome</keyword>
<name>A0A9D4XZA8_PEA</name>
<gene>
    <name evidence="2" type="ORF">KIW84_033104</name>
</gene>
<dbReference type="EMBL" id="JAMSHJ010000003">
    <property type="protein sequence ID" value="KAI5427960.1"/>
    <property type="molecule type" value="Genomic_DNA"/>
</dbReference>